<accession>H3KF43</accession>
<gene>
    <name evidence="2" type="ORF">HMPREF9440_01360</name>
</gene>
<dbReference type="AlphaFoldDB" id="H3KF43"/>
<dbReference type="OrthoDB" id="9157392at2"/>
<feature type="signal peptide" evidence="1">
    <location>
        <begin position="1"/>
        <end position="24"/>
    </location>
</feature>
<protein>
    <submittedName>
        <fullName evidence="2">Uncharacterized protein</fullName>
    </submittedName>
</protein>
<organism evidence="2 3">
    <name type="scientific">Sutterella parvirubra YIT 11816</name>
    <dbReference type="NCBI Taxonomy" id="762967"/>
    <lineage>
        <taxon>Bacteria</taxon>
        <taxon>Pseudomonadati</taxon>
        <taxon>Pseudomonadota</taxon>
        <taxon>Betaproteobacteria</taxon>
        <taxon>Burkholderiales</taxon>
        <taxon>Sutterellaceae</taxon>
        <taxon>Sutterella</taxon>
    </lineage>
</organism>
<sequence>MRLTHFTTLIAAGLAACLAASAQAADTNTANAADIKPFIGHYSGTLVAKSGEGSPAELSLDDYKCYALSIKEEQGIETGFYEVRDGRMLLKSPSGDVLHTFRVDGTSPATLTQLNDKVVPAEPMQETLPDCCRVVKD</sequence>
<feature type="chain" id="PRO_5003587370" evidence="1">
    <location>
        <begin position="25"/>
        <end position="137"/>
    </location>
</feature>
<keyword evidence="1" id="KW-0732">Signal</keyword>
<dbReference type="Proteomes" id="UP000004956">
    <property type="component" value="Unassembled WGS sequence"/>
</dbReference>
<dbReference type="PATRIC" id="fig|762967.3.peg.1069"/>
<dbReference type="PROSITE" id="PS51257">
    <property type="entry name" value="PROKAR_LIPOPROTEIN"/>
    <property type="match status" value="1"/>
</dbReference>
<comment type="caution">
    <text evidence="2">The sequence shown here is derived from an EMBL/GenBank/DDBJ whole genome shotgun (WGS) entry which is preliminary data.</text>
</comment>
<dbReference type="HOGENOM" id="CLU_1864126_0_0_4"/>
<name>H3KF43_9BURK</name>
<evidence type="ECO:0000256" key="1">
    <source>
        <dbReference type="SAM" id="SignalP"/>
    </source>
</evidence>
<evidence type="ECO:0000313" key="2">
    <source>
        <dbReference type="EMBL" id="EHY31264.1"/>
    </source>
</evidence>
<dbReference type="EMBL" id="AFBQ01000189">
    <property type="protein sequence ID" value="EHY31264.1"/>
    <property type="molecule type" value="Genomic_DNA"/>
</dbReference>
<evidence type="ECO:0000313" key="3">
    <source>
        <dbReference type="Proteomes" id="UP000004956"/>
    </source>
</evidence>
<dbReference type="RefSeq" id="WP_008542276.1">
    <property type="nucleotide sequence ID" value="NZ_JH604963.1"/>
</dbReference>
<proteinExistence type="predicted"/>
<keyword evidence="3" id="KW-1185">Reference proteome</keyword>
<reference evidence="2 3" key="1">
    <citation type="submission" date="2011-11" db="EMBL/GenBank/DDBJ databases">
        <authorList>
            <person name="Weinstock G."/>
            <person name="Sodergren E."/>
            <person name="Clifton S."/>
            <person name="Fulton L."/>
            <person name="Fulton B."/>
            <person name="Courtney L."/>
            <person name="Fronick C."/>
            <person name="Harrison M."/>
            <person name="Strong C."/>
            <person name="Farmer C."/>
            <person name="Delahaunty K."/>
            <person name="Markovic C."/>
            <person name="Hall O."/>
            <person name="Minx P."/>
            <person name="Tomlinson C."/>
            <person name="Mitreva M."/>
            <person name="Hou S."/>
            <person name="Chen J."/>
            <person name="Wollam A."/>
            <person name="Pepin K.H."/>
            <person name="Johnson M."/>
            <person name="Bhonagiri V."/>
            <person name="Zhang X."/>
            <person name="Suruliraj S."/>
            <person name="Warren W."/>
            <person name="Chinwalla A."/>
            <person name="Mardis E.R."/>
            <person name="Wilson R.K."/>
        </authorList>
    </citation>
    <scope>NUCLEOTIDE SEQUENCE [LARGE SCALE GENOMIC DNA]</scope>
    <source>
        <strain evidence="2 3">YIT 11816</strain>
    </source>
</reference>